<evidence type="ECO:0000313" key="3">
    <source>
        <dbReference type="Proteomes" id="UP000041625"/>
    </source>
</evidence>
<proteinExistence type="predicted"/>
<keyword evidence="1" id="KW-0812">Transmembrane</keyword>
<organism evidence="2 3">
    <name type="scientific">Vibrio coralliirubri</name>
    <dbReference type="NCBI Taxonomy" id="1516159"/>
    <lineage>
        <taxon>Bacteria</taxon>
        <taxon>Pseudomonadati</taxon>
        <taxon>Pseudomonadota</taxon>
        <taxon>Gammaproteobacteria</taxon>
        <taxon>Vibrionales</taxon>
        <taxon>Vibrionaceae</taxon>
        <taxon>Vibrio</taxon>
    </lineage>
</organism>
<sequence length="149" mass="16863">MVLLIVWLAILVSSAKPLVSVARRTYRIRVQSSSNGWKSIFFSILAHLTFVQLFSLPVDGWFYWVLPVLNVLFVMHILLLLDLVLDRYSVVDTSRFTHRSIAPFLVSCSAFIAMLFYSAYLNDAILRGVCIAALSIGLTGFLVTYRNVK</sequence>
<protein>
    <submittedName>
        <fullName evidence="2">Uncharacterized protein</fullName>
    </submittedName>
</protein>
<evidence type="ECO:0000313" key="2">
    <source>
        <dbReference type="EMBL" id="CDT70434.1"/>
    </source>
</evidence>
<name>A0AA86XQB7_9VIBR</name>
<comment type="caution">
    <text evidence="2">The sequence shown here is derived from an EMBL/GenBank/DDBJ whole genome shotgun (WGS) entry which is preliminary data.</text>
</comment>
<feature type="transmembrane region" description="Helical" evidence="1">
    <location>
        <begin position="101"/>
        <end position="119"/>
    </location>
</feature>
<feature type="transmembrane region" description="Helical" evidence="1">
    <location>
        <begin position="61"/>
        <end position="81"/>
    </location>
</feature>
<dbReference type="EMBL" id="CCKJ01000033">
    <property type="protein sequence ID" value="CDT70434.1"/>
    <property type="molecule type" value="Genomic_DNA"/>
</dbReference>
<gene>
    <name evidence="2" type="ORF">VCR31J2_1280356</name>
</gene>
<feature type="transmembrane region" description="Helical" evidence="1">
    <location>
        <begin position="125"/>
        <end position="145"/>
    </location>
</feature>
<keyword evidence="1" id="KW-0472">Membrane</keyword>
<keyword evidence="3" id="KW-1185">Reference proteome</keyword>
<dbReference type="AlphaFoldDB" id="A0AA86XQB7"/>
<dbReference type="Proteomes" id="UP000041625">
    <property type="component" value="Unassembled WGS sequence"/>
</dbReference>
<reference evidence="2 3" key="1">
    <citation type="submission" date="2014-06" db="EMBL/GenBank/DDBJ databases">
        <authorList>
            <person name="Le Roux F."/>
        </authorList>
    </citation>
    <scope>NUCLEOTIDE SEQUENCE [LARGE SCALE GENOMIC DNA]</scope>
    <source>
        <strain evidence="2 3">J2-31</strain>
    </source>
</reference>
<evidence type="ECO:0000256" key="1">
    <source>
        <dbReference type="SAM" id="Phobius"/>
    </source>
</evidence>
<keyword evidence="1" id="KW-1133">Transmembrane helix</keyword>
<accession>A0AA86XQB7</accession>
<dbReference type="RefSeq" id="WP_157373145.1">
    <property type="nucleotide sequence ID" value="NZ_LK933976.1"/>
</dbReference>